<keyword evidence="3 7" id="KW-1133">Transmembrane helix</keyword>
<dbReference type="Gene3D" id="3.30.160.60">
    <property type="entry name" value="Classic Zinc Finger"/>
    <property type="match status" value="1"/>
</dbReference>
<dbReference type="CDD" id="cd08010">
    <property type="entry name" value="MltG_like"/>
    <property type="match status" value="1"/>
</dbReference>
<dbReference type="HAMAP" id="MF_02065">
    <property type="entry name" value="MltG"/>
    <property type="match status" value="1"/>
</dbReference>
<evidence type="ECO:0000256" key="2">
    <source>
        <dbReference type="ARBA" id="ARBA00022692"/>
    </source>
</evidence>
<dbReference type="NCBIfam" id="TIGR00247">
    <property type="entry name" value="endolytic transglycosylase MltG"/>
    <property type="match status" value="1"/>
</dbReference>
<dbReference type="EMBL" id="AP011112">
    <property type="protein sequence ID" value="BAI68942.1"/>
    <property type="molecule type" value="Genomic_DNA"/>
</dbReference>
<evidence type="ECO:0000256" key="5">
    <source>
        <dbReference type="ARBA" id="ARBA00023239"/>
    </source>
</evidence>
<dbReference type="RefSeq" id="WP_012963125.1">
    <property type="nucleotide sequence ID" value="NC_013799.1"/>
</dbReference>
<dbReference type="EC" id="4.2.2.29" evidence="7"/>
<dbReference type="PANTHER" id="PTHR30518:SF2">
    <property type="entry name" value="ENDOLYTIC MUREIN TRANSGLYCOSYLASE"/>
    <property type="match status" value="1"/>
</dbReference>
<dbReference type="PATRIC" id="fig|608538.5.peg.481"/>
<dbReference type="GO" id="GO:0008932">
    <property type="term" value="F:lytic endotransglycosylase activity"/>
    <property type="evidence" value="ECO:0007669"/>
    <property type="project" value="UniProtKB-UniRule"/>
</dbReference>
<dbReference type="STRING" id="608538.HTH_0478"/>
<dbReference type="Pfam" id="PF02618">
    <property type="entry name" value="YceG"/>
    <property type="match status" value="1"/>
</dbReference>
<dbReference type="GO" id="GO:0009252">
    <property type="term" value="P:peptidoglycan biosynthetic process"/>
    <property type="evidence" value="ECO:0007669"/>
    <property type="project" value="UniProtKB-UniRule"/>
</dbReference>
<keyword evidence="6 7" id="KW-0961">Cell wall biogenesis/degradation</keyword>
<name>D3DGJ0_HYDTT</name>
<evidence type="ECO:0000256" key="7">
    <source>
        <dbReference type="HAMAP-Rule" id="MF_02065"/>
    </source>
</evidence>
<keyword evidence="5 7" id="KW-0456">Lyase</keyword>
<gene>
    <name evidence="7" type="primary">mltG</name>
    <name evidence="8" type="ordered locus">HTH_0478</name>
</gene>
<organism evidence="8 9">
    <name type="scientific">Hydrogenobacter thermophilus (strain DSM 6534 / IAM 12695 / TK-6)</name>
    <dbReference type="NCBI Taxonomy" id="608538"/>
    <lineage>
        <taxon>Bacteria</taxon>
        <taxon>Pseudomonadati</taxon>
        <taxon>Aquificota</taxon>
        <taxon>Aquificia</taxon>
        <taxon>Aquificales</taxon>
        <taxon>Aquificaceae</taxon>
        <taxon>Hydrogenobacter</taxon>
    </lineage>
</organism>
<dbReference type="GO" id="GO:0005886">
    <property type="term" value="C:plasma membrane"/>
    <property type="evidence" value="ECO:0007669"/>
    <property type="project" value="UniProtKB-UniRule"/>
</dbReference>
<evidence type="ECO:0000256" key="4">
    <source>
        <dbReference type="ARBA" id="ARBA00023136"/>
    </source>
</evidence>
<protein>
    <recommendedName>
        <fullName evidence="7">Endolytic murein transglycosylase</fullName>
        <ecNumber evidence="7">4.2.2.29</ecNumber>
    </recommendedName>
    <alternativeName>
        <fullName evidence="7">Peptidoglycan lytic transglycosylase</fullName>
    </alternativeName>
    <alternativeName>
        <fullName evidence="7">Peptidoglycan polymerization terminase</fullName>
    </alternativeName>
</protein>
<evidence type="ECO:0000313" key="9">
    <source>
        <dbReference type="Proteomes" id="UP000002574"/>
    </source>
</evidence>
<dbReference type="KEGG" id="hth:HTH_0478"/>
<dbReference type="GO" id="GO:0071555">
    <property type="term" value="P:cell wall organization"/>
    <property type="evidence" value="ECO:0007669"/>
    <property type="project" value="UniProtKB-KW"/>
</dbReference>
<evidence type="ECO:0000313" key="8">
    <source>
        <dbReference type="EMBL" id="BAI68942.1"/>
    </source>
</evidence>
<feature type="site" description="Important for catalytic activity" evidence="7">
    <location>
        <position position="204"/>
    </location>
</feature>
<reference evidence="8 9" key="1">
    <citation type="journal article" date="2010" name="J. Bacteriol.">
        <title>Complete genome sequence of the thermophilic, obligately chemolithoautotrophic hydrogen-oxidizing bacterium Hydrogenobacter thermophilus TK-6.</title>
        <authorList>
            <person name="Arai H."/>
            <person name="Kanbe H."/>
            <person name="Ishii M."/>
            <person name="Igarashi Y."/>
        </authorList>
    </citation>
    <scope>NUCLEOTIDE SEQUENCE [LARGE SCALE GENOMIC DNA]</scope>
    <source>
        <strain evidence="9">DSM 6534 / IAM 12695 / TK-6 [Tokyo]</strain>
    </source>
</reference>
<sequence length="323" mass="37083">MKLLKFLAPLSLIVAYIFYSFLPVSLEKKTVEIPYGMPSTDIAWYLYREGVIRSPVSFLFIHTIKKGRLEAGEYEFDGLVFPWDVYRKIHYGFRKTYKITIPEGSDVYDIASVLDSYKICKAEDFLKYALSPKTAQNYGLNTFSMEGFLFPDTYLFSKNTHPLTVISVMYRNFLKKTEPLRRELEKSGMSLEEWVTIASLIEKETALKEERPLVSAVIHNRLKKGMKLQIDPTVIYAMKRKGIWNGKLSSKDLDIDDPYNTYAYFGLPPSPICNPGLDSLESALRPAKVNYLYFVANGNGGHRFSSTYSEHLANVKAYIELKK</sequence>
<keyword evidence="2 7" id="KW-0812">Transmembrane</keyword>
<keyword evidence="7" id="KW-0997">Cell inner membrane</keyword>
<evidence type="ECO:0000256" key="3">
    <source>
        <dbReference type="ARBA" id="ARBA00022989"/>
    </source>
</evidence>
<evidence type="ECO:0000256" key="1">
    <source>
        <dbReference type="ARBA" id="ARBA00022475"/>
    </source>
</evidence>
<dbReference type="KEGG" id="hte:Hydth_0476"/>
<keyword evidence="1 7" id="KW-1003">Cell membrane</keyword>
<evidence type="ECO:0000256" key="6">
    <source>
        <dbReference type="ARBA" id="ARBA00023316"/>
    </source>
</evidence>
<proteinExistence type="inferred from homology"/>
<accession>D3DGJ0</accession>
<comment type="function">
    <text evidence="7">Functions as a peptidoglycan terminase that cleaves nascent peptidoglycan strands endolytically to terminate their elongation.</text>
</comment>
<keyword evidence="4 7" id="KW-0472">Membrane</keyword>
<dbReference type="Gene3D" id="3.30.1490.480">
    <property type="entry name" value="Endolytic murein transglycosylase"/>
    <property type="match status" value="2"/>
</dbReference>
<dbReference type="InterPro" id="IPR003770">
    <property type="entry name" value="MLTG-like"/>
</dbReference>
<dbReference type="AlphaFoldDB" id="D3DGJ0"/>
<dbReference type="OrthoDB" id="9814591at2"/>
<keyword evidence="9" id="KW-1185">Reference proteome</keyword>
<comment type="catalytic activity">
    <reaction evidence="7">
        <text>a peptidoglycan chain = a peptidoglycan chain with N-acetyl-1,6-anhydromuramyl-[peptide] at the reducing end + a peptidoglycan chain with N-acetylglucosamine at the non-reducing end.</text>
        <dbReference type="EC" id="4.2.2.29"/>
    </reaction>
</comment>
<comment type="similarity">
    <text evidence="7">Belongs to the transglycosylase MltG family.</text>
</comment>
<dbReference type="eggNOG" id="COG1559">
    <property type="taxonomic scope" value="Bacteria"/>
</dbReference>
<dbReference type="PANTHER" id="PTHR30518">
    <property type="entry name" value="ENDOLYTIC MUREIN TRANSGLYCOSYLASE"/>
    <property type="match status" value="1"/>
</dbReference>
<dbReference type="Proteomes" id="UP000002574">
    <property type="component" value="Chromosome"/>
</dbReference>